<dbReference type="SMART" id="SM00369">
    <property type="entry name" value="LRR_TYP"/>
    <property type="match status" value="3"/>
</dbReference>
<dbReference type="PANTHER" id="PTHR43564:SF2">
    <property type="entry name" value="BLR6059 PROTEIN"/>
    <property type="match status" value="1"/>
</dbReference>
<dbReference type="EMBL" id="GG666625">
    <property type="protein sequence ID" value="EEN47852.1"/>
    <property type="molecule type" value="Genomic_DNA"/>
</dbReference>
<feature type="chain" id="PRO_5002936863" description="Ig-like domain-containing protein" evidence="5">
    <location>
        <begin position="25"/>
        <end position="1014"/>
    </location>
</feature>
<feature type="compositionally biased region" description="Polar residues" evidence="3">
    <location>
        <begin position="997"/>
        <end position="1014"/>
    </location>
</feature>
<dbReference type="SUPFAM" id="SSF52058">
    <property type="entry name" value="L domain-like"/>
    <property type="match status" value="1"/>
</dbReference>
<dbReference type="PANTHER" id="PTHR43564">
    <property type="entry name" value="KYNURENINE FORMAMIDASE-LIKE PROTEIN"/>
    <property type="match status" value="1"/>
</dbReference>
<feature type="compositionally biased region" description="Low complexity" evidence="3">
    <location>
        <begin position="737"/>
        <end position="749"/>
    </location>
</feature>
<feature type="region of interest" description="Disordered" evidence="3">
    <location>
        <begin position="679"/>
        <end position="1014"/>
    </location>
</feature>
<dbReference type="PROSITE" id="PS51450">
    <property type="entry name" value="LRR"/>
    <property type="match status" value="1"/>
</dbReference>
<keyword evidence="2" id="KW-0677">Repeat</keyword>
<keyword evidence="4" id="KW-0472">Membrane</keyword>
<feature type="compositionally biased region" description="Low complexity" evidence="3">
    <location>
        <begin position="971"/>
        <end position="984"/>
    </location>
</feature>
<evidence type="ECO:0008006" key="7">
    <source>
        <dbReference type="Google" id="ProtNLM"/>
    </source>
</evidence>
<dbReference type="InParanoid" id="C3ZHZ7"/>
<dbReference type="Pfam" id="PF13855">
    <property type="entry name" value="LRR_8"/>
    <property type="match status" value="2"/>
</dbReference>
<accession>C3ZHZ7</accession>
<dbReference type="Gene3D" id="3.80.10.10">
    <property type="entry name" value="Ribonuclease Inhibitor"/>
    <property type="match status" value="1"/>
</dbReference>
<keyword evidence="1" id="KW-0433">Leucine-rich repeat</keyword>
<protein>
    <recommendedName>
        <fullName evidence="7">Ig-like domain-containing protein</fullName>
    </recommendedName>
</protein>
<reference evidence="6" key="1">
    <citation type="journal article" date="2008" name="Nature">
        <title>The amphioxus genome and the evolution of the chordate karyotype.</title>
        <authorList>
            <consortium name="US DOE Joint Genome Institute (JGI-PGF)"/>
            <person name="Putnam N.H."/>
            <person name="Butts T."/>
            <person name="Ferrier D.E.K."/>
            <person name="Furlong R.F."/>
            <person name="Hellsten U."/>
            <person name="Kawashima T."/>
            <person name="Robinson-Rechavi M."/>
            <person name="Shoguchi E."/>
            <person name="Terry A."/>
            <person name="Yu J.-K."/>
            <person name="Benito-Gutierrez E.L."/>
            <person name="Dubchak I."/>
            <person name="Garcia-Fernandez J."/>
            <person name="Gibson-Brown J.J."/>
            <person name="Grigoriev I.V."/>
            <person name="Horton A.C."/>
            <person name="de Jong P.J."/>
            <person name="Jurka J."/>
            <person name="Kapitonov V.V."/>
            <person name="Kohara Y."/>
            <person name="Kuroki Y."/>
            <person name="Lindquist E."/>
            <person name="Lucas S."/>
            <person name="Osoegawa K."/>
            <person name="Pennacchio L.A."/>
            <person name="Salamov A.A."/>
            <person name="Satou Y."/>
            <person name="Sauka-Spengler T."/>
            <person name="Schmutz J."/>
            <person name="Shin-I T."/>
            <person name="Toyoda A."/>
            <person name="Bronner-Fraser M."/>
            <person name="Fujiyama A."/>
            <person name="Holland L.Z."/>
            <person name="Holland P.W.H."/>
            <person name="Satoh N."/>
            <person name="Rokhsar D.S."/>
        </authorList>
    </citation>
    <scope>NUCLEOTIDE SEQUENCE [LARGE SCALE GENOMIC DNA]</scope>
    <source>
        <strain evidence="6">S238N-H82</strain>
        <tissue evidence="6">Testes</tissue>
    </source>
</reference>
<evidence type="ECO:0000256" key="1">
    <source>
        <dbReference type="ARBA" id="ARBA00022614"/>
    </source>
</evidence>
<feature type="transmembrane region" description="Helical" evidence="4">
    <location>
        <begin position="552"/>
        <end position="580"/>
    </location>
</feature>
<feature type="compositionally biased region" description="Polar residues" evidence="3">
    <location>
        <begin position="865"/>
        <end position="881"/>
    </location>
</feature>
<evidence type="ECO:0000256" key="5">
    <source>
        <dbReference type="SAM" id="SignalP"/>
    </source>
</evidence>
<keyword evidence="5" id="KW-0732">Signal</keyword>
<feature type="signal peptide" evidence="5">
    <location>
        <begin position="1"/>
        <end position="24"/>
    </location>
</feature>
<keyword evidence="4" id="KW-1133">Transmembrane helix</keyword>
<dbReference type="InterPro" id="IPR003591">
    <property type="entry name" value="Leu-rich_rpt_typical-subtyp"/>
</dbReference>
<sequence length="1014" mass="110869">MAVKLMANVCLLLLLQLMVSRIDAGSWQSCRKVSVAKCGVGGSRDGHEYRYDIGAYRYKWTKYPSEAYSYQGPFRTVALSQVFQSCQVCSNETRPTQGGPTQNPSLPPARTNIMIVDNDVGELDTQKTELLTQIPCGRYCRLWFVGCILTAIEGGAFAKLPQVSTLVIWRSNIQTLRNGTFAGMDGLKYLLLLENNLTHLEAIKSVEYVHAVENKLTAIGTWMFHGLERLLVLNLEGNRISHIAAGAFHSNTKMRSLSLSGNRLTFLSGGWFRSTFPLYLIVHENAIATIALKKRELRGRRITLDNPPRCTCANDQLYEHKGNTLKFNQLFFNALVLSTTSCPASALNLNSPAPVNPNSLPCPAPLVEIVNVERSAAYKYEAVGDVFWEQSPVVSFVLPNGLHHQVNMTYDTNTTTHDSLPTGNLTVRVVTDLKAEGWVKCEGPQNLLGESGNDSSCSNYMGKSRFTLWLETTEPLAFGNTTCTASSETGSHTAVFMASEPAHSGITTPQATELSLMNTTPFSTIISTTLLLTDISTTPLPTSASDDGYGDLLWYIVYAAIGLLSPLAVLGVWGCAMYIWRRVRRKAPGNPAGPSRNGHQITACSRWPVGDGNMDESVISPYAEGRFEDHESLKETDSVISPYAEGGFADHPDLRRADSSQSETVPYGEAKLCAAYAGRARAQTHPVPSRPYSTERPRQTPNREGAVLAAYGPNGRDKSDKKCYQHPSILPDPGTTQSSAYQQNASAAQRSRKARCYNSPALATDQERTLSSTYDQNDPRETAKCSKKAPCYNSPALATDQERTLSSTYDQNDPRETAKCSKKAPCYNSPALATNQERTLSSTYDQNDPREAAKRSHKAPCYNSPALTTDQERTLSTTYDQNDPREAAKRSHKAPCYNSPALATDQERTLSNTYGQHDPSEAVCNTAESPGANSYQPAALPSSESGTLSAISDENHRSGSTIGRGNSYICPSPAASADRPPAAAYSQNDRREAINDTPDSPETNNYEPANCEIQ</sequence>
<gene>
    <name evidence="6" type="ORF">BRAFLDRAFT_88785</name>
</gene>
<dbReference type="InterPro" id="IPR032675">
    <property type="entry name" value="LRR_dom_sf"/>
</dbReference>
<dbReference type="InterPro" id="IPR001611">
    <property type="entry name" value="Leu-rich_rpt"/>
</dbReference>
<name>C3ZHZ7_BRAFL</name>
<feature type="compositionally biased region" description="Polar residues" evidence="3">
    <location>
        <begin position="831"/>
        <end position="846"/>
    </location>
</feature>
<keyword evidence="4" id="KW-0812">Transmembrane</keyword>
<evidence type="ECO:0000313" key="6">
    <source>
        <dbReference type="EMBL" id="EEN47852.1"/>
    </source>
</evidence>
<dbReference type="AlphaFoldDB" id="C3ZHZ7"/>
<dbReference type="eggNOG" id="KOG0619">
    <property type="taxonomic scope" value="Eukaryota"/>
</dbReference>
<evidence type="ECO:0000256" key="4">
    <source>
        <dbReference type="SAM" id="Phobius"/>
    </source>
</evidence>
<feature type="compositionally biased region" description="Polar residues" evidence="3">
    <location>
        <begin position="926"/>
        <end position="964"/>
    </location>
</feature>
<proteinExistence type="predicted"/>
<organism>
    <name type="scientific">Branchiostoma floridae</name>
    <name type="common">Florida lancelet</name>
    <name type="synonym">Amphioxus</name>
    <dbReference type="NCBI Taxonomy" id="7739"/>
    <lineage>
        <taxon>Eukaryota</taxon>
        <taxon>Metazoa</taxon>
        <taxon>Chordata</taxon>
        <taxon>Cephalochordata</taxon>
        <taxon>Leptocardii</taxon>
        <taxon>Amphioxiformes</taxon>
        <taxon>Branchiostomatidae</taxon>
        <taxon>Branchiostoma</taxon>
    </lineage>
</organism>
<evidence type="ECO:0000256" key="2">
    <source>
        <dbReference type="ARBA" id="ARBA00022737"/>
    </source>
</evidence>
<evidence type="ECO:0000256" key="3">
    <source>
        <dbReference type="SAM" id="MobiDB-lite"/>
    </source>
</evidence>